<comment type="caution">
    <text evidence="4">The sequence shown here is derived from an EMBL/GenBank/DDBJ whole genome shotgun (WGS) entry which is preliminary data.</text>
</comment>
<evidence type="ECO:0000256" key="1">
    <source>
        <dbReference type="ARBA" id="ARBA00007447"/>
    </source>
</evidence>
<dbReference type="Gene3D" id="2.40.70.10">
    <property type="entry name" value="Acid Proteases"/>
    <property type="match status" value="2"/>
</dbReference>
<dbReference type="InterPro" id="IPR032799">
    <property type="entry name" value="TAXi_C"/>
</dbReference>
<accession>A0AAW2XY55</accession>
<dbReference type="GO" id="GO:0004190">
    <property type="term" value="F:aspartic-type endopeptidase activity"/>
    <property type="evidence" value="ECO:0007669"/>
    <property type="project" value="InterPro"/>
</dbReference>
<dbReference type="InterPro" id="IPR001461">
    <property type="entry name" value="Aspartic_peptidase_A1"/>
</dbReference>
<dbReference type="InterPro" id="IPR021109">
    <property type="entry name" value="Peptidase_aspartic_dom_sf"/>
</dbReference>
<evidence type="ECO:0000259" key="3">
    <source>
        <dbReference type="Pfam" id="PF14543"/>
    </source>
</evidence>
<feature type="domain" description="Xylanase inhibitor N-terminal" evidence="3">
    <location>
        <begin position="8"/>
        <end position="125"/>
    </location>
</feature>
<evidence type="ECO:0000259" key="2">
    <source>
        <dbReference type="Pfam" id="PF14541"/>
    </source>
</evidence>
<protein>
    <submittedName>
        <fullName evidence="4">Aspartic proteinase GIP2</fullName>
    </submittedName>
</protein>
<dbReference type="PANTHER" id="PTHR47965">
    <property type="entry name" value="ASPARTYL PROTEASE-RELATED"/>
    <property type="match status" value="1"/>
</dbReference>
<reference evidence="4" key="2">
    <citation type="journal article" date="2024" name="Plant">
        <title>Genomic evolution and insights into agronomic trait innovations of Sesamum species.</title>
        <authorList>
            <person name="Miao H."/>
            <person name="Wang L."/>
            <person name="Qu L."/>
            <person name="Liu H."/>
            <person name="Sun Y."/>
            <person name="Le M."/>
            <person name="Wang Q."/>
            <person name="Wei S."/>
            <person name="Zheng Y."/>
            <person name="Lin W."/>
            <person name="Duan Y."/>
            <person name="Cao H."/>
            <person name="Xiong S."/>
            <person name="Wang X."/>
            <person name="Wei L."/>
            <person name="Li C."/>
            <person name="Ma Q."/>
            <person name="Ju M."/>
            <person name="Zhao R."/>
            <person name="Li G."/>
            <person name="Mu C."/>
            <person name="Tian Q."/>
            <person name="Mei H."/>
            <person name="Zhang T."/>
            <person name="Gao T."/>
            <person name="Zhang H."/>
        </authorList>
    </citation>
    <scope>NUCLEOTIDE SEQUENCE</scope>
    <source>
        <strain evidence="4">KEN1</strain>
    </source>
</reference>
<reference evidence="4" key="1">
    <citation type="submission" date="2020-06" db="EMBL/GenBank/DDBJ databases">
        <authorList>
            <person name="Li T."/>
            <person name="Hu X."/>
            <person name="Zhang T."/>
            <person name="Song X."/>
            <person name="Zhang H."/>
            <person name="Dai N."/>
            <person name="Sheng W."/>
            <person name="Hou X."/>
            <person name="Wei L."/>
        </authorList>
    </citation>
    <scope>NUCLEOTIDE SEQUENCE</scope>
    <source>
        <strain evidence="4">KEN1</strain>
        <tissue evidence="4">Leaf</tissue>
    </source>
</reference>
<dbReference type="PANTHER" id="PTHR47965:SF6">
    <property type="entry name" value="ASPARTIC PROTEINASE GIP1-RELATED"/>
    <property type="match status" value="1"/>
</dbReference>
<dbReference type="Pfam" id="PF14541">
    <property type="entry name" value="TAXi_C"/>
    <property type="match status" value="1"/>
</dbReference>
<dbReference type="GO" id="GO:0006508">
    <property type="term" value="P:proteolysis"/>
    <property type="evidence" value="ECO:0007669"/>
    <property type="project" value="InterPro"/>
</dbReference>
<feature type="domain" description="Xylanase inhibitor C-terminal" evidence="2">
    <location>
        <begin position="168"/>
        <end position="315"/>
    </location>
</feature>
<name>A0AAW2XY55_9LAMI</name>
<dbReference type="EMBL" id="JACGWN010000002">
    <property type="protein sequence ID" value="KAL0458084.1"/>
    <property type="molecule type" value="Genomic_DNA"/>
</dbReference>
<dbReference type="AlphaFoldDB" id="A0AAW2XY55"/>
<dbReference type="Pfam" id="PF14543">
    <property type="entry name" value="TAXi_N"/>
    <property type="match status" value="1"/>
</dbReference>
<evidence type="ECO:0000313" key="4">
    <source>
        <dbReference type="EMBL" id="KAL0458084.1"/>
    </source>
</evidence>
<dbReference type="InterPro" id="IPR032861">
    <property type="entry name" value="TAXi_N"/>
</dbReference>
<sequence length="318" mass="34279">MIPKVVGNCYEPPRPDCANNSCQFYPENPVTRQLSIAGLIVDKFALPTTAKPGPPGPVSDLVFSCTNPAHFPKILNRLAGGSDGLAALGRYTHCLPAQLSKSFSSPQIFAICLPSSSKDPGSVWFNSPGPYYFSPGPRELSELLIYTPLITAPIGSDTKIYFHFPSPEYYIGLTSIKVNGRSIPLNKTLLAIDEVGQRGVKISSSRPYSVLQTSIFQALADAFAKEAGGLNLSLIQPPVKPFNVCYAVDEIQGWHGGPAVSTIDLVLQSEELFWRIYGSNSMVRVRTKNKVDGWCLGFVDGGDAPKTSIIIGGRQGAN</sequence>
<dbReference type="SUPFAM" id="SSF50630">
    <property type="entry name" value="Acid proteases"/>
    <property type="match status" value="1"/>
</dbReference>
<organism evidence="4">
    <name type="scientific">Sesamum latifolium</name>
    <dbReference type="NCBI Taxonomy" id="2727402"/>
    <lineage>
        <taxon>Eukaryota</taxon>
        <taxon>Viridiplantae</taxon>
        <taxon>Streptophyta</taxon>
        <taxon>Embryophyta</taxon>
        <taxon>Tracheophyta</taxon>
        <taxon>Spermatophyta</taxon>
        <taxon>Magnoliopsida</taxon>
        <taxon>eudicotyledons</taxon>
        <taxon>Gunneridae</taxon>
        <taxon>Pentapetalae</taxon>
        <taxon>asterids</taxon>
        <taxon>lamiids</taxon>
        <taxon>Lamiales</taxon>
        <taxon>Pedaliaceae</taxon>
        <taxon>Sesamum</taxon>
    </lineage>
</organism>
<comment type="similarity">
    <text evidence="1">Belongs to the peptidase A1 family.</text>
</comment>
<proteinExistence type="inferred from homology"/>
<gene>
    <name evidence="4" type="ORF">Slati_0435600</name>
</gene>